<feature type="compositionally biased region" description="Polar residues" evidence="2">
    <location>
        <begin position="150"/>
        <end position="159"/>
    </location>
</feature>
<feature type="region of interest" description="Disordered" evidence="2">
    <location>
        <begin position="739"/>
        <end position="809"/>
    </location>
</feature>
<feature type="compositionally biased region" description="Low complexity" evidence="2">
    <location>
        <begin position="943"/>
        <end position="956"/>
    </location>
</feature>
<gene>
    <name evidence="3" type="ORF">BN1205_095780</name>
</gene>
<feature type="region of interest" description="Disordered" evidence="2">
    <location>
        <begin position="1220"/>
        <end position="1242"/>
    </location>
</feature>
<feature type="region of interest" description="Disordered" evidence="2">
    <location>
        <begin position="1613"/>
        <end position="1637"/>
    </location>
</feature>
<name>A0A0F7VBT6_TOXGV</name>
<feature type="region of interest" description="Disordered" evidence="2">
    <location>
        <begin position="827"/>
        <end position="855"/>
    </location>
</feature>
<feature type="compositionally biased region" description="Polar residues" evidence="2">
    <location>
        <begin position="1834"/>
        <end position="1847"/>
    </location>
</feature>
<proteinExistence type="predicted"/>
<feature type="region of interest" description="Disordered" evidence="2">
    <location>
        <begin position="1105"/>
        <end position="1150"/>
    </location>
</feature>
<dbReference type="EMBL" id="LN714501">
    <property type="protein sequence ID" value="CEL77455.1"/>
    <property type="molecule type" value="Genomic_DNA"/>
</dbReference>
<protein>
    <submittedName>
        <fullName evidence="3">Platelet binding protein GspB, putative</fullName>
    </submittedName>
</protein>
<evidence type="ECO:0000256" key="1">
    <source>
        <dbReference type="SAM" id="Coils"/>
    </source>
</evidence>
<feature type="region of interest" description="Disordered" evidence="2">
    <location>
        <begin position="510"/>
        <end position="580"/>
    </location>
</feature>
<feature type="compositionally biased region" description="Low complexity" evidence="2">
    <location>
        <begin position="448"/>
        <end position="466"/>
    </location>
</feature>
<feature type="region of interest" description="Disordered" evidence="2">
    <location>
        <begin position="1780"/>
        <end position="1877"/>
    </location>
</feature>
<keyword evidence="1" id="KW-0175">Coiled coil</keyword>
<feature type="compositionally biased region" description="Low complexity" evidence="2">
    <location>
        <begin position="1106"/>
        <end position="1115"/>
    </location>
</feature>
<feature type="compositionally biased region" description="Low complexity" evidence="2">
    <location>
        <begin position="1124"/>
        <end position="1138"/>
    </location>
</feature>
<sequence>MDTLESVDSLAARKLPDSVEPQLDACLKNPAMTLPRDVFNPEEDLLPEGELTADCLSSLSRDVSNSNCISGGVDLAGASQATSYGEAYPDSADRDLGPQAPAFHLHEDVLTPLFLPSDRSGQAHASPLIAKCGAEDLGHFDADIRASSVSTEDQPTNTFPADASHSVPDVPSETSDHCLSVSETARVASEDEDLSVSCHSFVDSPVGVSRKNEEEVGDHHSQSTVCGAQENRTDQEVVVGLTPMQQMESPGTVPVTDCASVPPVAPLNHDPLLEPSSHLGFGQEVRFAEDDECTFEEKPYPAGKQQDRESNHLQGREVLPTQPLPFPTSYDCVSSLQEPCRDSSSWHSSDPAAVSQSFNRLRGFEPCVVFPKQTTRNSFPQAAPALPSEAAKGILRFQCPSLEESPESFTAEKREEVSVLPPTFHCDSSSDSPFASTIADDSAQIRRSAPQAMPSSSSPSCGSPVHASLRERLPIHASVVSPLSSAPAPLPVLSRPPELSSLFITASAVASPSRVPLGPDTKDPAGDSVSRRSIAAEVHAPGDLPNTPPSTPQGANGAMLGHRVPPPQDRPRRPMCSGAPLTYCQPLQSLSSRPGALTGTKKSEAERLLDARDDEETEWKRLRAKFETLRQQRREEMERQLRLDEERDERELQQLQLRKKRVEKGFGQPLAEGRSALGFPVEQEKVRESQGIDDPECMLPEERESHLLQVVAEQTDSSSYIPNRNQTAVFGSGTHRITETDLEPSLPLPQSPVHTAGEAKLGDDANSSETISEGSHDASKAVPFGPVPETKADECESETQGQTSLLPPSIGSMTACVGCRAEDRLPSFGGHREQNDHFEQDPEEDGPAPPAQQSCRSAGILVPEISSPNTARYPEHGQQAVIYSPTSFQASSISETNGGIRYKKTISLSPSDVVPCAETVTSPLPPRLPVALLSGTADGRTVSPTSTSGSPLSSPLQAESPLSFPESSHAGVQSPLSAAEEQLHYHNLPTYSRNDSYLAAILNQGNEGAYNNPGSGSLPVGNSALVSSMHHPVTHAGIVNEFPGVDSAAHASCGSRSAFVWGSEGFCESSPSLQLGASSLTWAPLCSPSQALSSLRSPTVLKDLDASASSAKPPSGSTTPRVISIHPHSLSPHPASSSRTGDSPSSYSKTAGNYCSHEMATVSPVAAYDQACQVQVAGVPGQYQSMQMPDSFLSKTTAGPGTTEADQRVAATLSNGFDLNSARGTASERTKEWSEQESARHVSYKVPHEMRQDILHQRGAPQNQICRGGLPACAATLPLQTSPVPMRVPSSMAGSQMSAQYRMPSQTVARNCHSFHDLQPSRGYYTASVSSVCGRYANGDDAVSRGAGKPFQAGEERPGAVESCVLHAYAQTVTDSGQSVSGFPHMPQHLGPFVAVTCSQGTIRPFKRTTRCRGRKGSRPLSPQCGSGTSPDAAFGCGTMTSQAEMCLQDDFFPDEQAVPPYAPYPDRYEAGFADQPFAYREAMQHDRVQPPTPRKRFLGGTTRLFGGLKTHRPFRPRAASAADNYVGLTCSQLPLPPLSSHQVGSASRWASLARFGEDLVGTRLVSNSGATYHANSQPLKGALPQPRVEAIFIPHPPQRKDFPPFAVPSPIMLPAEPSNEQNVSPDSGFESPRRKSSRVSCLAGTVAAAARETLSDVGEKLIGEVGSAAARGGTMVRQIASMLQRGFDTLVEGESYDARPRLPRDDKQALEHDGSAARFDGDTTYLSALHAARRHEAGCLQPHERQPGEVGDERFGLLRSAWFTASSAEGAEEQIAYREGSLTQDGFEEALPKPSKMQRGECHRDRSACGAASGGTEVVLPTTTTVRRPLPSISFSGTKNNLSGSPDFSWHPAESPEPSREETRFTRPFPPDKNMDRQPWVPPASLDQPLTQNLGTDFAGNIPESRGSTCLVDCLAYGFDCASGDVAAQGLKSVHAASGFQNSEVPPKISQTFSATPSASYVKVVSGGDSFSETGSNLVGKTQSFYLSPSASVTATDHARLPVQNADFCSPQRQAILTHDTCNNAQSPQKALSPHSSFYLPERSIVRPASTSQVSNGQTSVINSEAVTSPRQPQHEQLGSEMLQSNQRRLGNCPPSFHCYELVRGRSLPAVEGVEQTEALRQKYEACDSIVGRWKDRYKSARGL</sequence>
<feature type="region of interest" description="Disordered" evidence="2">
    <location>
        <begin position="445"/>
        <end position="466"/>
    </location>
</feature>
<feature type="compositionally biased region" description="Low complexity" evidence="2">
    <location>
        <begin position="1819"/>
        <end position="1832"/>
    </location>
</feature>
<feature type="compositionally biased region" description="Basic and acidic residues" evidence="2">
    <location>
        <begin position="827"/>
        <end position="840"/>
    </location>
</feature>
<accession>A0A0F7VBT6</accession>
<feature type="compositionally biased region" description="Basic and acidic residues" evidence="2">
    <location>
        <begin position="1799"/>
        <end position="1808"/>
    </location>
</feature>
<reference evidence="3" key="1">
    <citation type="journal article" date="2015" name="PLoS ONE">
        <title>Comprehensive Evaluation of Toxoplasma gondii VEG and Neospora caninum LIV Genomes with Tachyzoite Stage Transcriptome and Proteome Defines Novel Transcript Features.</title>
        <authorList>
            <person name="Ramaprasad A."/>
            <person name="Mourier T."/>
            <person name="Naeem R."/>
            <person name="Malas T.B."/>
            <person name="Moussa E."/>
            <person name="Panigrahi A."/>
            <person name="Vermont S.J."/>
            <person name="Otto T.D."/>
            <person name="Wastling J."/>
            <person name="Pain A."/>
        </authorList>
    </citation>
    <scope>NUCLEOTIDE SEQUENCE</scope>
    <source>
        <strain evidence="3">VEG</strain>
    </source>
</reference>
<feature type="coiled-coil region" evidence="1">
    <location>
        <begin position="605"/>
        <end position="665"/>
    </location>
</feature>
<feature type="region of interest" description="Disordered" evidence="2">
    <location>
        <begin position="926"/>
        <end position="974"/>
    </location>
</feature>
<feature type="compositionally biased region" description="Basic and acidic residues" evidence="2">
    <location>
        <begin position="1226"/>
        <end position="1242"/>
    </location>
</feature>
<evidence type="ECO:0000256" key="2">
    <source>
        <dbReference type="SAM" id="MobiDB-lite"/>
    </source>
</evidence>
<feature type="compositionally biased region" description="Polar residues" evidence="2">
    <location>
        <begin position="1139"/>
        <end position="1150"/>
    </location>
</feature>
<organism evidence="3">
    <name type="scientific">Toxoplasma gondii (strain ATCC 50861 / VEG)</name>
    <dbReference type="NCBI Taxonomy" id="432359"/>
    <lineage>
        <taxon>Eukaryota</taxon>
        <taxon>Sar</taxon>
        <taxon>Alveolata</taxon>
        <taxon>Apicomplexa</taxon>
        <taxon>Conoidasida</taxon>
        <taxon>Coccidia</taxon>
        <taxon>Eucoccidiorida</taxon>
        <taxon>Eimeriorina</taxon>
        <taxon>Sarcocystidae</taxon>
        <taxon>Toxoplasma</taxon>
    </lineage>
</organism>
<evidence type="ECO:0000313" key="3">
    <source>
        <dbReference type="EMBL" id="CEL77455.1"/>
    </source>
</evidence>
<feature type="region of interest" description="Disordered" evidence="2">
    <location>
        <begin position="150"/>
        <end position="176"/>
    </location>
</feature>